<evidence type="ECO:0000313" key="2">
    <source>
        <dbReference type="EMBL" id="TDP90403.1"/>
    </source>
</evidence>
<gene>
    <name evidence="2" type="ORF">EDF62_2975</name>
</gene>
<dbReference type="Pfam" id="PF01047">
    <property type="entry name" value="MarR"/>
    <property type="match status" value="1"/>
</dbReference>
<organism evidence="2 3">
    <name type="scientific">Leucobacter luti</name>
    <dbReference type="NCBI Taxonomy" id="340320"/>
    <lineage>
        <taxon>Bacteria</taxon>
        <taxon>Bacillati</taxon>
        <taxon>Actinomycetota</taxon>
        <taxon>Actinomycetes</taxon>
        <taxon>Micrococcales</taxon>
        <taxon>Microbacteriaceae</taxon>
        <taxon>Leucobacter</taxon>
    </lineage>
</organism>
<reference evidence="2 3" key="1">
    <citation type="submission" date="2019-03" db="EMBL/GenBank/DDBJ databases">
        <title>Genomic analyses of the natural microbiome of Caenorhabditis elegans.</title>
        <authorList>
            <person name="Samuel B."/>
        </authorList>
    </citation>
    <scope>NUCLEOTIDE SEQUENCE [LARGE SCALE GENOMIC DNA]</scope>
    <source>
        <strain evidence="2 3">JUb18</strain>
    </source>
</reference>
<dbReference type="Gene3D" id="1.10.10.10">
    <property type="entry name" value="Winged helix-like DNA-binding domain superfamily/Winged helix DNA-binding domain"/>
    <property type="match status" value="1"/>
</dbReference>
<keyword evidence="2" id="KW-0238">DNA-binding</keyword>
<sequence>MRQVKYGEGMSFQVPRMTEEESAAWLGLTAVTQLLPSTLDAQLQADAQMTHYEFAVLTALRLAPDATMQMSALAQSTNSTLSRLSHVCTRMEKRGWVERSTCPGNGRITNVRLCSTGRRELIRATPDHINTARRLVIDALTPEQLNALTEITTVIRDRLTGNTDWGPPSPRSP</sequence>
<comment type="caution">
    <text evidence="2">The sequence shown here is derived from an EMBL/GenBank/DDBJ whole genome shotgun (WGS) entry which is preliminary data.</text>
</comment>
<name>A0A4R6RU15_9MICO</name>
<dbReference type="GO" id="GO:0003700">
    <property type="term" value="F:DNA-binding transcription factor activity"/>
    <property type="evidence" value="ECO:0007669"/>
    <property type="project" value="InterPro"/>
</dbReference>
<evidence type="ECO:0000259" key="1">
    <source>
        <dbReference type="PROSITE" id="PS50995"/>
    </source>
</evidence>
<dbReference type="PANTHER" id="PTHR33164:SF99">
    <property type="entry name" value="MARR FAMILY REGULATORY PROTEIN"/>
    <property type="match status" value="1"/>
</dbReference>
<keyword evidence="3" id="KW-1185">Reference proteome</keyword>
<dbReference type="PANTHER" id="PTHR33164">
    <property type="entry name" value="TRANSCRIPTIONAL REGULATOR, MARR FAMILY"/>
    <property type="match status" value="1"/>
</dbReference>
<evidence type="ECO:0000313" key="3">
    <source>
        <dbReference type="Proteomes" id="UP000295601"/>
    </source>
</evidence>
<dbReference type="InterPro" id="IPR000835">
    <property type="entry name" value="HTH_MarR-typ"/>
</dbReference>
<dbReference type="InterPro" id="IPR036388">
    <property type="entry name" value="WH-like_DNA-bd_sf"/>
</dbReference>
<accession>A0A4R6RU15</accession>
<dbReference type="Proteomes" id="UP000295601">
    <property type="component" value="Unassembled WGS sequence"/>
</dbReference>
<dbReference type="SUPFAM" id="SSF46785">
    <property type="entry name" value="Winged helix' DNA-binding domain"/>
    <property type="match status" value="1"/>
</dbReference>
<dbReference type="GO" id="GO:0003677">
    <property type="term" value="F:DNA binding"/>
    <property type="evidence" value="ECO:0007669"/>
    <property type="project" value="UniProtKB-KW"/>
</dbReference>
<proteinExistence type="predicted"/>
<dbReference type="PROSITE" id="PS50995">
    <property type="entry name" value="HTH_MARR_2"/>
    <property type="match status" value="1"/>
</dbReference>
<dbReference type="InterPro" id="IPR036390">
    <property type="entry name" value="WH_DNA-bd_sf"/>
</dbReference>
<dbReference type="AlphaFoldDB" id="A0A4R6RU15"/>
<feature type="domain" description="HTH marR-type" evidence="1">
    <location>
        <begin position="21"/>
        <end position="157"/>
    </location>
</feature>
<dbReference type="InterPro" id="IPR039422">
    <property type="entry name" value="MarR/SlyA-like"/>
</dbReference>
<dbReference type="SMART" id="SM00347">
    <property type="entry name" value="HTH_MARR"/>
    <property type="match status" value="1"/>
</dbReference>
<dbReference type="GO" id="GO:0006950">
    <property type="term" value="P:response to stress"/>
    <property type="evidence" value="ECO:0007669"/>
    <property type="project" value="TreeGrafter"/>
</dbReference>
<dbReference type="EMBL" id="SNYA01000007">
    <property type="protein sequence ID" value="TDP90403.1"/>
    <property type="molecule type" value="Genomic_DNA"/>
</dbReference>
<protein>
    <submittedName>
        <fullName evidence="2">DNA-binding MarR family transcriptional regulator</fullName>
    </submittedName>
</protein>